<protein>
    <submittedName>
        <fullName evidence="3">Fibroblast growth factor receptor-like</fullName>
    </submittedName>
</protein>
<keyword evidence="2" id="KW-1185">Reference proteome</keyword>
<dbReference type="RefSeq" id="XP_014671257.1">
    <property type="nucleotide sequence ID" value="XM_014815771.1"/>
</dbReference>
<dbReference type="GeneID" id="106812021"/>
<reference evidence="3" key="1">
    <citation type="submission" date="2025-08" db="UniProtKB">
        <authorList>
            <consortium name="RefSeq"/>
        </authorList>
    </citation>
    <scope>IDENTIFICATION</scope>
</reference>
<dbReference type="Gene3D" id="1.10.510.10">
    <property type="entry name" value="Transferase(Phosphotransferase) domain 1"/>
    <property type="match status" value="1"/>
</dbReference>
<sequence length="163" mass="19127">MRYLHQQQVVHRDLAARNVLVFKDDWVKITDFGLSRQVESDYYMLQTRRGLPLLWTAPEVKDDNRFYKESDVWSYGVTLWEVFSDGTDPIIQHDGDPSGSGTMLANHTAFLRHGERLPNIDGCAERVYALMQRCWQWDKHMRPTFPQIVDEVSQWRGALLGER</sequence>
<evidence type="ECO:0000313" key="3">
    <source>
        <dbReference type="RefSeq" id="XP_014671257.1"/>
    </source>
</evidence>
<gene>
    <name evidence="3" type="primary">LOC106812021</name>
</gene>
<organism evidence="2 3">
    <name type="scientific">Priapulus caudatus</name>
    <name type="common">Priapulid worm</name>
    <dbReference type="NCBI Taxonomy" id="37621"/>
    <lineage>
        <taxon>Eukaryota</taxon>
        <taxon>Metazoa</taxon>
        <taxon>Ecdysozoa</taxon>
        <taxon>Scalidophora</taxon>
        <taxon>Priapulida</taxon>
        <taxon>Priapulimorpha</taxon>
        <taxon>Priapulimorphida</taxon>
        <taxon>Priapulidae</taxon>
        <taxon>Priapulus</taxon>
    </lineage>
</organism>
<dbReference type="Proteomes" id="UP000695022">
    <property type="component" value="Unplaced"/>
</dbReference>
<dbReference type="InterPro" id="IPR020635">
    <property type="entry name" value="Tyr_kinase_cat_dom"/>
</dbReference>
<dbReference type="SMART" id="SM00219">
    <property type="entry name" value="TyrKc"/>
    <property type="match status" value="1"/>
</dbReference>
<evidence type="ECO:0000259" key="1">
    <source>
        <dbReference type="PROSITE" id="PS50011"/>
    </source>
</evidence>
<dbReference type="InterPro" id="IPR011009">
    <property type="entry name" value="Kinase-like_dom_sf"/>
</dbReference>
<dbReference type="InterPro" id="IPR000719">
    <property type="entry name" value="Prot_kinase_dom"/>
</dbReference>
<dbReference type="PROSITE" id="PS00109">
    <property type="entry name" value="PROTEIN_KINASE_TYR"/>
    <property type="match status" value="1"/>
</dbReference>
<dbReference type="InterPro" id="IPR001245">
    <property type="entry name" value="Ser-Thr/Tyr_kinase_cat_dom"/>
</dbReference>
<accession>A0ABM1EGD6</accession>
<feature type="domain" description="Protein kinase" evidence="1">
    <location>
        <begin position="1"/>
        <end position="156"/>
    </location>
</feature>
<dbReference type="PRINTS" id="PR00109">
    <property type="entry name" value="TYRKINASE"/>
</dbReference>
<dbReference type="PANTHER" id="PTHR24416:SF611">
    <property type="entry name" value="TYROSINE-PROTEIN KINASE TRANSMEMBRANE RECEPTOR ROR"/>
    <property type="match status" value="1"/>
</dbReference>
<dbReference type="SUPFAM" id="SSF56112">
    <property type="entry name" value="Protein kinase-like (PK-like)"/>
    <property type="match status" value="1"/>
</dbReference>
<evidence type="ECO:0000313" key="2">
    <source>
        <dbReference type="Proteomes" id="UP000695022"/>
    </source>
</evidence>
<dbReference type="InterPro" id="IPR008266">
    <property type="entry name" value="Tyr_kinase_AS"/>
</dbReference>
<dbReference type="InterPro" id="IPR050122">
    <property type="entry name" value="RTK"/>
</dbReference>
<dbReference type="PROSITE" id="PS50011">
    <property type="entry name" value="PROTEIN_KINASE_DOM"/>
    <property type="match status" value="1"/>
</dbReference>
<proteinExistence type="predicted"/>
<name>A0ABM1EGD6_PRICU</name>
<dbReference type="Pfam" id="PF07714">
    <property type="entry name" value="PK_Tyr_Ser-Thr"/>
    <property type="match status" value="1"/>
</dbReference>
<dbReference type="PANTHER" id="PTHR24416">
    <property type="entry name" value="TYROSINE-PROTEIN KINASE RECEPTOR"/>
    <property type="match status" value="1"/>
</dbReference>